<keyword evidence="4" id="KW-1185">Reference proteome</keyword>
<dbReference type="EC" id="3.2.1.172" evidence="3"/>
<sequence precursor="true">MRQLTIFLFVFISGFSIAASSQDYVSVSGSGGWCWFGDPRGVCYNGNVYTGWVSGDGSIFAGKYNIESGITDTYNLHPKFQKDDHNNPSVLITPSGKIAMFYTKHGGGPMYMRVTHRPEDISVWDVEQEIKNFNHPENRGITYPNPYMLSEEDNRVYMFWRGINYEPTVSYNDDVYNVKTWSKPEQLFKSGPHPEHGRNVRPYTKIASNGKDEIHFVFTDGHPRQWPENSIYYMYYKAGNFYNAEDKKIGSIENLPIEKSKASVVYKADKQKGRGWNWDVALDSSGNPVIVYARMPEETDHRYHYARWDGSKWVDNKICDAGKWFPQTPKGKKEREPHYSPGIALDHSNPNVVYLSKRRINGNLEIYRYETENLGKTWNTESVTENSAYGNVRPYVIRNHPEDGPALMWEQIHYYQHYTKFNAAIKIDVLRDERNLSAEKPSARSVRNYMRRVADWQIKNPSRHHTADWTHGALYAGMTEWAEMAADDKYFDYLIEMGERNNWAPHRRKYHADDFTVCQMYLKLYEKYREKKMIEKTRQRLDWILKNRSDVEIVPFSGKTQERWSWCDALFMAPPVWAKMAAITGEKKYENFMIEEWKYTTEKLFDKKENLYYRDSRYFDKREKNGEKVFWSRGNGWVMGGLVRTMEYLGKDHPQIGYFENLYKKMARKIASIQQPDGLWHSSLLDPETYSTPESSGSGFYLYALAWGVNHGLLEREEYLPHIMKGWNSLSSNVHSDGMLGYTQPIGADPRNITEEQTEVYGVGAFLLAGSEVYKIAVEEKISEAQELRVSNYANVDVSYGAVSIDPDEIRGIDLSKAGVISAENYKISQTQLVDNDLDGEMDEFLFQASLDAGESKKYFIIKDAKITLPNLRTYSRYVPERKDDYMWENDLIGFRAYGPKLAKEGANSGFDCWLKEVEYPTTNNRYFTAQHGRTYHSYFGEGYDPYHVGSSAGCGGLSLWENGRRVHSSVYDEYKRIANGPIRSIFELTYDDSWKRNGKSLKEIKRFTIDLNSWFTKIESSFSGEDASSQQFAVGITTHNGKASAELGIASILCSEMIDGTYLGAGAVLAEPQPEKTMEIRVDKPDQSHAFIITEPTDKPIVYYTGFGWEKQGIETEEQWQEEINELKERIKNPLKVEIHK</sequence>
<dbReference type="Pfam" id="PF07470">
    <property type="entry name" value="Glyco_hydro_88"/>
    <property type="match status" value="1"/>
</dbReference>
<keyword evidence="3" id="KW-0326">Glycosidase</keyword>
<dbReference type="InterPro" id="IPR010905">
    <property type="entry name" value="Glyco_hydro_88"/>
</dbReference>
<dbReference type="GO" id="GO:0005975">
    <property type="term" value="P:carbohydrate metabolic process"/>
    <property type="evidence" value="ECO:0007669"/>
    <property type="project" value="InterPro"/>
</dbReference>
<evidence type="ECO:0000313" key="3">
    <source>
        <dbReference type="EMBL" id="ARN56843.1"/>
    </source>
</evidence>
<evidence type="ECO:0000256" key="2">
    <source>
        <dbReference type="SAM" id="SignalP"/>
    </source>
</evidence>
<protein>
    <submittedName>
        <fullName evidence="3">Unsaturated rhamnogalacturonyl hydrolase YteR</fullName>
        <ecNumber evidence="3">3.2.1.172</ecNumber>
    </submittedName>
</protein>
<dbReference type="InterPro" id="IPR008928">
    <property type="entry name" value="6-hairpin_glycosidase_sf"/>
</dbReference>
<dbReference type="PANTHER" id="PTHR33886:SF8">
    <property type="entry name" value="UNSATURATED RHAMNOGALACTURONAN HYDROLASE (EUROFUNG)"/>
    <property type="match status" value="1"/>
</dbReference>
<dbReference type="Gene3D" id="1.50.10.10">
    <property type="match status" value="1"/>
</dbReference>
<keyword evidence="2" id="KW-0732">Signal</keyword>
<dbReference type="RefSeq" id="WP_085755525.1">
    <property type="nucleotide sequence ID" value="NZ_CP021023.1"/>
</dbReference>
<feature type="chain" id="PRO_5013275397" evidence="2">
    <location>
        <begin position="19"/>
        <end position="1142"/>
    </location>
</feature>
<dbReference type="KEGG" id="pbp:STSP1_01235"/>
<dbReference type="EMBL" id="CP021023">
    <property type="protein sequence ID" value="ARN56843.1"/>
    <property type="molecule type" value="Genomic_DNA"/>
</dbReference>
<gene>
    <name evidence="3" type="primary">yteR_1</name>
    <name evidence="3" type="ORF">STSP1_01235</name>
</gene>
<dbReference type="Proteomes" id="UP000193334">
    <property type="component" value="Chromosome"/>
</dbReference>
<accession>A0A1W6LM77</accession>
<dbReference type="SUPFAM" id="SSF48208">
    <property type="entry name" value="Six-hairpin glycosidases"/>
    <property type="match status" value="1"/>
</dbReference>
<dbReference type="AlphaFoldDB" id="A0A1W6LM77"/>
<keyword evidence="1 3" id="KW-0378">Hydrolase</keyword>
<dbReference type="PANTHER" id="PTHR33886">
    <property type="entry name" value="UNSATURATED RHAMNOGALACTURONAN HYDROLASE (EUROFUNG)"/>
    <property type="match status" value="1"/>
</dbReference>
<dbReference type="InterPro" id="IPR032342">
    <property type="entry name" value="DUF4861"/>
</dbReference>
<dbReference type="InterPro" id="IPR012341">
    <property type="entry name" value="6hp_glycosidase-like_sf"/>
</dbReference>
<name>A0A1W6LM77_9BACT</name>
<evidence type="ECO:0000256" key="1">
    <source>
        <dbReference type="ARBA" id="ARBA00022801"/>
    </source>
</evidence>
<dbReference type="GO" id="GO:0102211">
    <property type="term" value="F:unsaturated rhamnogalacturonyl hydrolase activity"/>
    <property type="evidence" value="ECO:0007669"/>
    <property type="project" value="UniProtKB-EC"/>
</dbReference>
<dbReference type="Pfam" id="PF15892">
    <property type="entry name" value="BNR_4"/>
    <property type="match status" value="1"/>
</dbReference>
<dbReference type="Pfam" id="PF16153">
    <property type="entry name" value="DUF4861"/>
    <property type="match status" value="1"/>
</dbReference>
<feature type="signal peptide" evidence="2">
    <location>
        <begin position="1"/>
        <end position="18"/>
    </location>
</feature>
<evidence type="ECO:0000313" key="4">
    <source>
        <dbReference type="Proteomes" id="UP000193334"/>
    </source>
</evidence>
<proteinExistence type="predicted"/>
<reference evidence="4" key="1">
    <citation type="submission" date="2017-04" db="EMBL/GenBank/DDBJ databases">
        <title>Comparative genomics and description of representatives of a novel lineage of planctomycetes thriving in anoxic sediments.</title>
        <authorList>
            <person name="Spring S."/>
            <person name="Bunk B."/>
            <person name="Sproer C."/>
        </authorList>
    </citation>
    <scope>NUCLEOTIDE SEQUENCE [LARGE SCALE GENOMIC DNA]</scope>
    <source>
        <strain evidence="4">ST-PulAB-D4</strain>
    </source>
</reference>
<dbReference type="InterPro" id="IPR052043">
    <property type="entry name" value="PolySaccharide_Degr_Enz"/>
</dbReference>
<dbReference type="STRING" id="1941349.STSP1_01235"/>
<organism evidence="3 4">
    <name type="scientific">Sedimentisphaera salicampi</name>
    <dbReference type="NCBI Taxonomy" id="1941349"/>
    <lineage>
        <taxon>Bacteria</taxon>
        <taxon>Pseudomonadati</taxon>
        <taxon>Planctomycetota</taxon>
        <taxon>Phycisphaerae</taxon>
        <taxon>Sedimentisphaerales</taxon>
        <taxon>Sedimentisphaeraceae</taxon>
        <taxon>Sedimentisphaera</taxon>
    </lineage>
</organism>